<accession>A0A0R1UAL4</accession>
<keyword evidence="4" id="KW-1185">Reference proteome</keyword>
<keyword evidence="1" id="KW-0808">Transferase</keyword>
<dbReference type="PANTHER" id="PTHR33799">
    <property type="entry name" value="PTS PERMEASE-RELATED-RELATED"/>
    <property type="match status" value="1"/>
</dbReference>
<dbReference type="GO" id="GO:0016020">
    <property type="term" value="C:membrane"/>
    <property type="evidence" value="ECO:0007669"/>
    <property type="project" value="InterPro"/>
</dbReference>
<dbReference type="Pfam" id="PF03610">
    <property type="entry name" value="EIIA-man"/>
    <property type="match status" value="1"/>
</dbReference>
<dbReference type="InterPro" id="IPR004701">
    <property type="entry name" value="PTS_EIIA_man-typ"/>
</dbReference>
<dbReference type="InterPro" id="IPR051471">
    <property type="entry name" value="Bacterial_PTS_sugar_comp"/>
</dbReference>
<dbReference type="PANTHER" id="PTHR33799:SF1">
    <property type="entry name" value="PTS SYSTEM MANNOSE-SPECIFIC EIIAB COMPONENT-RELATED"/>
    <property type="match status" value="1"/>
</dbReference>
<evidence type="ECO:0000313" key="3">
    <source>
        <dbReference type="EMBL" id="KRL87957.1"/>
    </source>
</evidence>
<evidence type="ECO:0000256" key="1">
    <source>
        <dbReference type="ARBA" id="ARBA00022679"/>
    </source>
</evidence>
<dbReference type="SUPFAM" id="SSF53062">
    <property type="entry name" value="PTS system fructose IIA component-like"/>
    <property type="match status" value="1"/>
</dbReference>
<dbReference type="Proteomes" id="UP000051922">
    <property type="component" value="Unassembled WGS sequence"/>
</dbReference>
<gene>
    <name evidence="3" type="ORF">FC50_GL001063</name>
</gene>
<dbReference type="PATRIC" id="fig|1423783.4.peg.1100"/>
<evidence type="ECO:0000313" key="4">
    <source>
        <dbReference type="Proteomes" id="UP000051922"/>
    </source>
</evidence>
<evidence type="ECO:0000259" key="2">
    <source>
        <dbReference type="PROSITE" id="PS51096"/>
    </source>
</evidence>
<dbReference type="GO" id="GO:0009401">
    <property type="term" value="P:phosphoenolpyruvate-dependent sugar phosphotransferase system"/>
    <property type="evidence" value="ECO:0007669"/>
    <property type="project" value="InterPro"/>
</dbReference>
<comment type="caution">
    <text evidence="3">The sequence shown here is derived from an EMBL/GenBank/DDBJ whole genome shotgun (WGS) entry which is preliminary data.</text>
</comment>
<dbReference type="STRING" id="1423783.FC50_GL001063"/>
<dbReference type="PROSITE" id="PS51096">
    <property type="entry name" value="PTS_EIIA_TYPE_4"/>
    <property type="match status" value="1"/>
</dbReference>
<reference evidence="3 4" key="1">
    <citation type="journal article" date="2015" name="Genome Announc.">
        <title>Expanding the biotechnology potential of lactobacilli through comparative genomics of 213 strains and associated genera.</title>
        <authorList>
            <person name="Sun Z."/>
            <person name="Harris H.M."/>
            <person name="McCann A."/>
            <person name="Guo C."/>
            <person name="Argimon S."/>
            <person name="Zhang W."/>
            <person name="Yang X."/>
            <person name="Jeffery I.B."/>
            <person name="Cooney J.C."/>
            <person name="Kagawa T.F."/>
            <person name="Liu W."/>
            <person name="Song Y."/>
            <person name="Salvetti E."/>
            <person name="Wrobel A."/>
            <person name="Rasinkangas P."/>
            <person name="Parkhill J."/>
            <person name="Rea M.C."/>
            <person name="O'Sullivan O."/>
            <person name="Ritari J."/>
            <person name="Douillard F.P."/>
            <person name="Paul Ross R."/>
            <person name="Yang R."/>
            <person name="Briner A.E."/>
            <person name="Felis G.E."/>
            <person name="de Vos W.M."/>
            <person name="Barrangou R."/>
            <person name="Klaenhammer T.R."/>
            <person name="Caufield P.W."/>
            <person name="Cui Y."/>
            <person name="Zhang H."/>
            <person name="O'Toole P.W."/>
        </authorList>
    </citation>
    <scope>NUCLEOTIDE SEQUENCE [LARGE SCALE GENOMIC DNA]</scope>
    <source>
        <strain evidence="3 4">DSM 15945</strain>
    </source>
</reference>
<dbReference type="EMBL" id="AZFJ01000011">
    <property type="protein sequence ID" value="KRL87957.1"/>
    <property type="molecule type" value="Genomic_DNA"/>
</dbReference>
<organism evidence="3 4">
    <name type="scientific">Lacticaseibacillus pantheris DSM 15945 = JCM 12539 = NBRC 106106</name>
    <dbReference type="NCBI Taxonomy" id="1423783"/>
    <lineage>
        <taxon>Bacteria</taxon>
        <taxon>Bacillati</taxon>
        <taxon>Bacillota</taxon>
        <taxon>Bacilli</taxon>
        <taxon>Lactobacillales</taxon>
        <taxon>Lactobacillaceae</taxon>
        <taxon>Lacticaseibacillus</taxon>
    </lineage>
</organism>
<name>A0A0R1UAL4_9LACO</name>
<proteinExistence type="predicted"/>
<sequence>MGPQDDILAVPLLPNEGPEDFQKKFNDTIAGLDDFTVLADLMGGTPANVVSRMIMEGQNIDLYAGMNLPMVISFINGAMIDMAPNLVDDGKAGVVHINDVIAGTTGN</sequence>
<feature type="domain" description="PTS EIIA type-4" evidence="2">
    <location>
        <begin position="1"/>
        <end position="94"/>
    </location>
</feature>
<dbReference type="Gene3D" id="3.40.50.510">
    <property type="entry name" value="Phosphotransferase system, mannose-type IIA component"/>
    <property type="match status" value="1"/>
</dbReference>
<dbReference type="GO" id="GO:0016740">
    <property type="term" value="F:transferase activity"/>
    <property type="evidence" value="ECO:0007669"/>
    <property type="project" value="UniProtKB-KW"/>
</dbReference>
<protein>
    <recommendedName>
        <fullName evidence="2">PTS EIIA type-4 domain-containing protein</fullName>
    </recommendedName>
</protein>
<dbReference type="InterPro" id="IPR036662">
    <property type="entry name" value="PTS_EIIA_man-typ_sf"/>
</dbReference>
<dbReference type="AlphaFoldDB" id="A0A0R1UAL4"/>